<name>A0A1C7D8B4_9SPHN</name>
<evidence type="ECO:0000313" key="2">
    <source>
        <dbReference type="EMBL" id="ANU07561.1"/>
    </source>
</evidence>
<evidence type="ECO:0000313" key="3">
    <source>
        <dbReference type="Proteomes" id="UP000092698"/>
    </source>
</evidence>
<dbReference type="OrthoDB" id="7582035at2"/>
<dbReference type="KEGG" id="anh:A6F65_01254"/>
<gene>
    <name evidence="2" type="ORF">A6F65_01254</name>
</gene>
<feature type="chain" id="PRO_5008884420" description="Lipoprotein" evidence="1">
    <location>
        <begin position="28"/>
        <end position="173"/>
    </location>
</feature>
<dbReference type="STRING" id="645517.A6F65_01254"/>
<evidence type="ECO:0000256" key="1">
    <source>
        <dbReference type="SAM" id="SignalP"/>
    </source>
</evidence>
<dbReference type="RefSeq" id="WP_067786880.1">
    <property type="nucleotide sequence ID" value="NZ_CP016545.1"/>
</dbReference>
<evidence type="ECO:0008006" key="4">
    <source>
        <dbReference type="Google" id="ProtNLM"/>
    </source>
</evidence>
<dbReference type="Proteomes" id="UP000092698">
    <property type="component" value="Chromosome"/>
</dbReference>
<accession>A0A1C7D8B4</accession>
<sequence length="173" mass="18372">MTVPSIRRLVALAAGAGALALPGAAQADWNWTQWGMTPEAVVDASGGAISAVEDHADYRLFGLHHLAAGTQEIGGITYEAGFLFEPGDRSLKLVNLVPDRGDCAEMEVAAKRAGDPDRQQRDNVSLERGTPPVLMRTLEWDRDDGGKDRMILLSAEGAGTLFCKTMILAPGVG</sequence>
<proteinExistence type="predicted"/>
<feature type="signal peptide" evidence="1">
    <location>
        <begin position="1"/>
        <end position="27"/>
    </location>
</feature>
<keyword evidence="3" id="KW-1185">Reference proteome</keyword>
<reference evidence="2 3" key="1">
    <citation type="submission" date="2016-07" db="EMBL/GenBank/DDBJ databases">
        <title>Complete genome sequence of Altererythrobacter namhicola JCM 16345T, containing esterase-encoding genes.</title>
        <authorList>
            <person name="Cheng H."/>
            <person name="Wu Y.-H."/>
            <person name="Jian S.-L."/>
            <person name="Huo Y.-Y."/>
            <person name="Wang C.-S."/>
            <person name="Xu X.-W."/>
        </authorList>
    </citation>
    <scope>NUCLEOTIDE SEQUENCE [LARGE SCALE GENOMIC DNA]</scope>
    <source>
        <strain evidence="2 3">JCM 16345</strain>
    </source>
</reference>
<keyword evidence="1" id="KW-0732">Signal</keyword>
<dbReference type="AlphaFoldDB" id="A0A1C7D8B4"/>
<protein>
    <recommendedName>
        <fullName evidence="4">Lipoprotein</fullName>
    </recommendedName>
</protein>
<organism evidence="2 3">
    <name type="scientific">Paraurantiacibacter namhicola</name>
    <dbReference type="NCBI Taxonomy" id="645517"/>
    <lineage>
        <taxon>Bacteria</taxon>
        <taxon>Pseudomonadati</taxon>
        <taxon>Pseudomonadota</taxon>
        <taxon>Alphaproteobacteria</taxon>
        <taxon>Sphingomonadales</taxon>
        <taxon>Erythrobacteraceae</taxon>
        <taxon>Paraurantiacibacter</taxon>
    </lineage>
</organism>
<dbReference type="EMBL" id="CP016545">
    <property type="protein sequence ID" value="ANU07561.1"/>
    <property type="molecule type" value="Genomic_DNA"/>
</dbReference>